<proteinExistence type="predicted"/>
<dbReference type="AlphaFoldDB" id="A0A1G6E4W1"/>
<name>A0A1G6E4W1_9HYPH</name>
<organism evidence="1 2">
    <name type="scientific">Bauldia litoralis</name>
    <dbReference type="NCBI Taxonomy" id="665467"/>
    <lineage>
        <taxon>Bacteria</taxon>
        <taxon>Pseudomonadati</taxon>
        <taxon>Pseudomonadota</taxon>
        <taxon>Alphaproteobacteria</taxon>
        <taxon>Hyphomicrobiales</taxon>
        <taxon>Kaistiaceae</taxon>
        <taxon>Bauldia</taxon>
    </lineage>
</organism>
<accession>A0A1G6E4W1</accession>
<sequence length="268" mass="30392">MQKQLLLVTRQSPDWVGLARDFKQGRPIDPDRFRPAESIPSFPENIVELVDLWNMHSPVDFFSCRARLKEIADDTIAQLPDARRISCDELDSIGAEIENFVVFFHDDDDWYSPDLADYLPANSPDSYDVLVFPLVRLWTDTITFVPDGRNARTVVGQRKNFGFRYQSNNYGVNGSLRQQTPLMTMKDHILASAHAETCALRDLYIDQVIGVTAKSPCSASRLSVIFSEPDKAQEHVRAYVDGLAALEIPPEVSWIAERVDSVIELFSR</sequence>
<dbReference type="EMBL" id="FMXQ01000010">
    <property type="protein sequence ID" value="SDB52408.1"/>
    <property type="molecule type" value="Genomic_DNA"/>
</dbReference>
<gene>
    <name evidence="1" type="ORF">SAMN02982931_04112</name>
</gene>
<keyword evidence="2" id="KW-1185">Reference proteome</keyword>
<dbReference type="Proteomes" id="UP000199071">
    <property type="component" value="Unassembled WGS sequence"/>
</dbReference>
<protein>
    <submittedName>
        <fullName evidence="1">Uncharacterized protein</fullName>
    </submittedName>
</protein>
<reference evidence="1 2" key="1">
    <citation type="submission" date="2016-10" db="EMBL/GenBank/DDBJ databases">
        <authorList>
            <person name="de Groot N.N."/>
        </authorList>
    </citation>
    <scope>NUCLEOTIDE SEQUENCE [LARGE SCALE GENOMIC DNA]</scope>
    <source>
        <strain evidence="1 2">ATCC 35022</strain>
    </source>
</reference>
<evidence type="ECO:0000313" key="1">
    <source>
        <dbReference type="EMBL" id="SDB52408.1"/>
    </source>
</evidence>
<evidence type="ECO:0000313" key="2">
    <source>
        <dbReference type="Proteomes" id="UP000199071"/>
    </source>
</evidence>
<dbReference type="RefSeq" id="WP_090879477.1">
    <property type="nucleotide sequence ID" value="NZ_FMXQ01000010.1"/>
</dbReference>
<dbReference type="OrthoDB" id="9845014at2"/>